<accession>A0ACC1NXM8</accession>
<sequence>MGSSPQNLSSSEPMDCDSDGSLFHEKSEGDDNNGTSPESRNIATLYTMPFHRVLEQLSCFRREETAASDRSERSPRPPGKSHSAQLKGELHIQNLTFPGHALLIGCDHGRLQGTKNDVEAFSSLLLSHGFQIENITILTGSDAKRTAIENVWRSLLRRITEHDAVVIYYSGHGGYATSETAQHGLPTHFQFLVPSDFKNDDPPGSWKGMLDIEVSRLLFETTARTKNVTYILDCCHSSRLGKAPSHIQDVNVPVPKSHCITLDGTIYAKIWMDAKARCEAPDTGGYPDFTEPDYCNPDVVRIAAAAAESSAWQRYKSDGSWSGMMTDSLVKVLPVLGEKKSWQSIMLVVGELVKREFSGDPQQPRCAGADSRLPFSMRMDRSASLWADIHEDSIVIQGGKALGVQVGDIFTLTQWDKIGYPAIEVQVTDVYGFAAEAKHLSTEAPSPGVAYATLQKRSRAFPVALRFSDGVDVKQVSGNFVSFAAHNVAADCEYIAELRQDGSDLVLYGRDTLYEHTERSVQLATWPRDMDIAKGMVHLSQCVEDFARARNIIALGAGVKSELFRPRVSITLGRFSNETESALKTIHARSTTSTMSTQPLELEEDDRVYFDLKSELSEDETGAVYITVLGVDATGHIRILSVNQGEKGIRLSHTEPEQSLRRDMRRGKGLPIHWPEGILTRNKSVIEHFVLVLTKHEVDLRFLESPSPESIVEAKGPIGQFFLEPTNRYQVISIRYILSPKLHVAQEEGALTSSELPPPEGAFDETVRFRSRRPPTIRVVNQHRHDITVVVSKYKPQRRITAGGVQVSPSGAGLNIESTTYLLPATQKTLASEQKDPQRCSATFPLWTRGDGYGVISIFIGAGASFQAFALALQAKRASRDI</sequence>
<dbReference type="Proteomes" id="UP001143910">
    <property type="component" value="Unassembled WGS sequence"/>
</dbReference>
<reference evidence="1" key="1">
    <citation type="submission" date="2022-08" db="EMBL/GenBank/DDBJ databases">
        <title>Genome Sequence of Lecanicillium fungicola.</title>
        <authorList>
            <person name="Buettner E."/>
        </authorList>
    </citation>
    <scope>NUCLEOTIDE SEQUENCE</scope>
    <source>
        <strain evidence="1">Babe33</strain>
    </source>
</reference>
<proteinExistence type="predicted"/>
<protein>
    <submittedName>
        <fullName evidence="1">Uncharacterized protein</fullName>
    </submittedName>
</protein>
<organism evidence="1 2">
    <name type="scientific">Zarea fungicola</name>
    <dbReference type="NCBI Taxonomy" id="93591"/>
    <lineage>
        <taxon>Eukaryota</taxon>
        <taxon>Fungi</taxon>
        <taxon>Dikarya</taxon>
        <taxon>Ascomycota</taxon>
        <taxon>Pezizomycotina</taxon>
        <taxon>Sordariomycetes</taxon>
        <taxon>Hypocreomycetidae</taxon>
        <taxon>Hypocreales</taxon>
        <taxon>Cordycipitaceae</taxon>
        <taxon>Zarea</taxon>
    </lineage>
</organism>
<evidence type="ECO:0000313" key="2">
    <source>
        <dbReference type="Proteomes" id="UP001143910"/>
    </source>
</evidence>
<comment type="caution">
    <text evidence="1">The sequence shown here is derived from an EMBL/GenBank/DDBJ whole genome shotgun (WGS) entry which is preliminary data.</text>
</comment>
<keyword evidence="2" id="KW-1185">Reference proteome</keyword>
<dbReference type="EMBL" id="JANJQO010000009">
    <property type="protein sequence ID" value="KAJ2984035.1"/>
    <property type="molecule type" value="Genomic_DNA"/>
</dbReference>
<gene>
    <name evidence="1" type="ORF">NQ176_g263</name>
</gene>
<evidence type="ECO:0000313" key="1">
    <source>
        <dbReference type="EMBL" id="KAJ2984035.1"/>
    </source>
</evidence>
<name>A0ACC1NXM8_9HYPO</name>